<dbReference type="InterPro" id="IPR001005">
    <property type="entry name" value="SANT/Myb"/>
</dbReference>
<dbReference type="PANTHER" id="PTHR31307:SF3">
    <property type="entry name" value="HOMEODOMAIN-LIKE SUPERFAMILY PROTEIN"/>
    <property type="match status" value="1"/>
</dbReference>
<gene>
    <name evidence="3" type="ORF">ILEXP_LOCUS37871</name>
</gene>
<sequence length="317" mass="36915">MATPSSPPTHQDQDQTSDNLQIQPFCTPSNPNSPKPPLPLQSTTSPTKKITPIPWTHEETINLIQAYQEKWYSLKKGQLKANQWEEVAITVAARCEYDEPSKSATQCRHKIEKLRKRYRSEKQKPYPNSWQYFEFMDRMERGPLPISARPMALIKYEKSDPSDDNEDSDDEDEVDVDYGNDSKRNKARSINHIVNKTGADKKLGNGNPRVLRVLQNPLNWKRKEYLESEGSEEEEEEEEEEDNGAGGRELAAEIRSFVERFVKMENNKIEMMREMERLRMEMENKRMEMILESQRKIVDSIGRAFGSHKKMKMAQES</sequence>
<dbReference type="PANTHER" id="PTHR31307">
    <property type="entry name" value="TRIHELIX TRANSCRIPTION FACTOR ASIL2"/>
    <property type="match status" value="1"/>
</dbReference>
<dbReference type="SMART" id="SM00595">
    <property type="entry name" value="MADF"/>
    <property type="match status" value="1"/>
</dbReference>
<dbReference type="PROSITE" id="PS50090">
    <property type="entry name" value="MYB_LIKE"/>
    <property type="match status" value="1"/>
</dbReference>
<evidence type="ECO:0000313" key="4">
    <source>
        <dbReference type="Proteomes" id="UP001642360"/>
    </source>
</evidence>
<name>A0ABC8TNG8_9AQUA</name>
<dbReference type="Pfam" id="PF13837">
    <property type="entry name" value="Myb_DNA-bind_4"/>
    <property type="match status" value="1"/>
</dbReference>
<dbReference type="AlphaFoldDB" id="A0ABC8TNG8"/>
<keyword evidence="4" id="KW-1185">Reference proteome</keyword>
<evidence type="ECO:0000256" key="1">
    <source>
        <dbReference type="SAM" id="MobiDB-lite"/>
    </source>
</evidence>
<feature type="region of interest" description="Disordered" evidence="1">
    <location>
        <begin position="226"/>
        <end position="248"/>
    </location>
</feature>
<feature type="compositionally biased region" description="Acidic residues" evidence="1">
    <location>
        <begin position="162"/>
        <end position="178"/>
    </location>
</feature>
<dbReference type="EMBL" id="CAUOFW020005070">
    <property type="protein sequence ID" value="CAK9168479.1"/>
    <property type="molecule type" value="Genomic_DNA"/>
</dbReference>
<organism evidence="3 4">
    <name type="scientific">Ilex paraguariensis</name>
    <name type="common">yerba mate</name>
    <dbReference type="NCBI Taxonomy" id="185542"/>
    <lineage>
        <taxon>Eukaryota</taxon>
        <taxon>Viridiplantae</taxon>
        <taxon>Streptophyta</taxon>
        <taxon>Embryophyta</taxon>
        <taxon>Tracheophyta</taxon>
        <taxon>Spermatophyta</taxon>
        <taxon>Magnoliopsida</taxon>
        <taxon>eudicotyledons</taxon>
        <taxon>Gunneridae</taxon>
        <taxon>Pentapetalae</taxon>
        <taxon>asterids</taxon>
        <taxon>campanulids</taxon>
        <taxon>Aquifoliales</taxon>
        <taxon>Aquifoliaceae</taxon>
        <taxon>Ilex</taxon>
    </lineage>
</organism>
<dbReference type="FunFam" id="1.10.10.60:FF:000152">
    <property type="entry name" value="Trihelix transcription factor ASIL2"/>
    <property type="match status" value="1"/>
</dbReference>
<comment type="caution">
    <text evidence="3">The sequence shown here is derived from an EMBL/GenBank/DDBJ whole genome shotgun (WGS) entry which is preliminary data.</text>
</comment>
<proteinExistence type="predicted"/>
<dbReference type="InterPro" id="IPR044822">
    <property type="entry name" value="Myb_DNA-bind_4"/>
</dbReference>
<feature type="compositionally biased region" description="Low complexity" evidence="1">
    <location>
        <begin position="40"/>
        <end position="52"/>
    </location>
</feature>
<dbReference type="Proteomes" id="UP001642360">
    <property type="component" value="Unassembled WGS sequence"/>
</dbReference>
<feature type="compositionally biased region" description="Acidic residues" evidence="1">
    <location>
        <begin position="227"/>
        <end position="243"/>
    </location>
</feature>
<dbReference type="Gene3D" id="1.10.10.60">
    <property type="entry name" value="Homeodomain-like"/>
    <property type="match status" value="1"/>
</dbReference>
<accession>A0ABC8TNG8</accession>
<feature type="domain" description="Myb-like" evidence="2">
    <location>
        <begin position="54"/>
        <end position="115"/>
    </location>
</feature>
<protein>
    <recommendedName>
        <fullName evidence="2">Myb-like domain-containing protein</fullName>
    </recommendedName>
</protein>
<feature type="region of interest" description="Disordered" evidence="1">
    <location>
        <begin position="158"/>
        <end position="183"/>
    </location>
</feature>
<evidence type="ECO:0000313" key="3">
    <source>
        <dbReference type="EMBL" id="CAK9168479.1"/>
    </source>
</evidence>
<feature type="region of interest" description="Disordered" evidence="1">
    <location>
        <begin position="1"/>
        <end position="52"/>
    </location>
</feature>
<reference evidence="3 4" key="1">
    <citation type="submission" date="2024-02" db="EMBL/GenBank/DDBJ databases">
        <authorList>
            <person name="Vignale AGUSTIN F."/>
            <person name="Sosa J E."/>
            <person name="Modenutti C."/>
        </authorList>
    </citation>
    <scope>NUCLEOTIDE SEQUENCE [LARGE SCALE GENOMIC DNA]</scope>
</reference>
<dbReference type="InterPro" id="IPR044823">
    <property type="entry name" value="ASIL1/2-like"/>
</dbReference>
<feature type="compositionally biased region" description="Polar residues" evidence="1">
    <location>
        <begin position="8"/>
        <end position="27"/>
    </location>
</feature>
<evidence type="ECO:0000259" key="2">
    <source>
        <dbReference type="PROSITE" id="PS50090"/>
    </source>
</evidence>